<sequence length="209" mass="22132">TSDTNAEVQDVVVGCSPEKHDAIASGSLSSILPNGADESELIVQSNHPDKLLEMCNIPKVSTVSILKCSSVLDPTQSDGSSIQSSIPDENGNIAEYHASVSDFADNGGKISGIPRAPRKTKMHKHGDMTYEGDADWEILINDKSLNESQDGADGERTLRTRGKQDSSLNAVEDSENVAVAAVSAGLKACAVGPIEKIKFKEILKRKGGL</sequence>
<feature type="region of interest" description="Disordered" evidence="1">
    <location>
        <begin position="108"/>
        <end position="127"/>
    </location>
</feature>
<keyword evidence="2" id="KW-0808">Transferase</keyword>
<name>A0A392PLN8_9FABA</name>
<dbReference type="GO" id="GO:0008168">
    <property type="term" value="F:methyltransferase activity"/>
    <property type="evidence" value="ECO:0007669"/>
    <property type="project" value="UniProtKB-KW"/>
</dbReference>
<dbReference type="EMBL" id="LXQA010083237">
    <property type="protein sequence ID" value="MCI12216.1"/>
    <property type="molecule type" value="Genomic_DNA"/>
</dbReference>
<dbReference type="GO" id="GO:0032259">
    <property type="term" value="P:methylation"/>
    <property type="evidence" value="ECO:0007669"/>
    <property type="project" value="UniProtKB-KW"/>
</dbReference>
<feature type="non-terminal residue" evidence="2">
    <location>
        <position position="209"/>
    </location>
</feature>
<proteinExistence type="predicted"/>
<dbReference type="AlphaFoldDB" id="A0A392PLN8"/>
<evidence type="ECO:0000256" key="1">
    <source>
        <dbReference type="SAM" id="MobiDB-lite"/>
    </source>
</evidence>
<dbReference type="Proteomes" id="UP000265520">
    <property type="component" value="Unassembled WGS sequence"/>
</dbReference>
<reference evidence="2 3" key="1">
    <citation type="journal article" date="2018" name="Front. Plant Sci.">
        <title>Red Clover (Trifolium pratense) and Zigzag Clover (T. medium) - A Picture of Genomic Similarities and Differences.</title>
        <authorList>
            <person name="Dluhosova J."/>
            <person name="Istvanek J."/>
            <person name="Nedelnik J."/>
            <person name="Repkova J."/>
        </authorList>
    </citation>
    <scope>NUCLEOTIDE SEQUENCE [LARGE SCALE GENOMIC DNA]</scope>
    <source>
        <strain evidence="3">cv. 10/8</strain>
        <tissue evidence="2">Leaf</tissue>
    </source>
</reference>
<keyword evidence="3" id="KW-1185">Reference proteome</keyword>
<evidence type="ECO:0000313" key="3">
    <source>
        <dbReference type="Proteomes" id="UP000265520"/>
    </source>
</evidence>
<evidence type="ECO:0000313" key="2">
    <source>
        <dbReference type="EMBL" id="MCI12216.1"/>
    </source>
</evidence>
<organism evidence="2 3">
    <name type="scientific">Trifolium medium</name>
    <dbReference type="NCBI Taxonomy" id="97028"/>
    <lineage>
        <taxon>Eukaryota</taxon>
        <taxon>Viridiplantae</taxon>
        <taxon>Streptophyta</taxon>
        <taxon>Embryophyta</taxon>
        <taxon>Tracheophyta</taxon>
        <taxon>Spermatophyta</taxon>
        <taxon>Magnoliopsida</taxon>
        <taxon>eudicotyledons</taxon>
        <taxon>Gunneridae</taxon>
        <taxon>Pentapetalae</taxon>
        <taxon>rosids</taxon>
        <taxon>fabids</taxon>
        <taxon>Fabales</taxon>
        <taxon>Fabaceae</taxon>
        <taxon>Papilionoideae</taxon>
        <taxon>50 kb inversion clade</taxon>
        <taxon>NPAAA clade</taxon>
        <taxon>Hologalegina</taxon>
        <taxon>IRL clade</taxon>
        <taxon>Trifolieae</taxon>
        <taxon>Trifolium</taxon>
    </lineage>
</organism>
<feature type="non-terminal residue" evidence="2">
    <location>
        <position position="1"/>
    </location>
</feature>
<accession>A0A392PLN8</accession>
<protein>
    <submittedName>
        <fullName evidence="2">Lysine-specific histone demethylase-like protein</fullName>
    </submittedName>
</protein>
<comment type="caution">
    <text evidence="2">The sequence shown here is derived from an EMBL/GenBank/DDBJ whole genome shotgun (WGS) entry which is preliminary data.</text>
</comment>
<keyword evidence="2" id="KW-0489">Methyltransferase</keyword>